<gene>
    <name evidence="3" type="ORF">ACFQV2_24590</name>
</gene>
<dbReference type="InterPro" id="IPR052407">
    <property type="entry name" value="BTB_POZ_domain_cont_9"/>
</dbReference>
<accession>A0ABW2TUR3</accession>
<dbReference type="Gene3D" id="2.60.120.260">
    <property type="entry name" value="Galactose-binding domain-like"/>
    <property type="match status" value="5"/>
</dbReference>
<dbReference type="Pfam" id="PF10091">
    <property type="entry name" value="Glycoamylase"/>
    <property type="match status" value="1"/>
</dbReference>
<name>A0ABW2TUR3_9PSEU</name>
<evidence type="ECO:0000313" key="4">
    <source>
        <dbReference type="Proteomes" id="UP001596512"/>
    </source>
</evidence>
<dbReference type="InterPro" id="IPR019282">
    <property type="entry name" value="Glycoamylase-like_cons_dom"/>
</dbReference>
<feature type="domain" description="F5/8 type C" evidence="2">
    <location>
        <begin position="284"/>
        <end position="424"/>
    </location>
</feature>
<dbReference type="Gene3D" id="1.50.10.140">
    <property type="match status" value="1"/>
</dbReference>
<dbReference type="InterPro" id="IPR000421">
    <property type="entry name" value="FA58C"/>
</dbReference>
<dbReference type="SUPFAM" id="SSF49785">
    <property type="entry name" value="Galactose-binding domain-like"/>
    <property type="match status" value="5"/>
</dbReference>
<dbReference type="Pfam" id="PF22633">
    <property type="entry name" value="F5_F8_type_C_2"/>
    <property type="match status" value="2"/>
</dbReference>
<dbReference type="EMBL" id="JBHTEY010000004">
    <property type="protein sequence ID" value="MFC7616173.1"/>
    <property type="molecule type" value="Genomic_DNA"/>
</dbReference>
<dbReference type="PROSITE" id="PS50022">
    <property type="entry name" value="FA58C_3"/>
    <property type="match status" value="2"/>
</dbReference>
<dbReference type="PANTHER" id="PTHR46306:SF1">
    <property type="entry name" value="BTB_POZ DOMAIN-CONTAINING PROTEIN 9"/>
    <property type="match status" value="1"/>
</dbReference>
<protein>
    <submittedName>
        <fullName evidence="3">Discoidin domain-containing protein</fullName>
    </submittedName>
</protein>
<proteinExistence type="predicted"/>
<sequence>MLGAGKLASAAPSPGALESTPYYTYTPNIKIEASPFPDIACGKPVTSNSFTFGANTPYNGNDGFPHTHWSAADASAGMWWKVDLQGYYDLRGTRVVWPENRGEYAYRIDVSTDGTAWRTAVDRVDNTLATRVRTDDFTALDVRFVRVTITPAGGVPAGFTDFRVFGEPRPGSDVALGKIAHASAGGLAARAVDGSDSTSWDAEGLYWRVDLRARFDVTAIEVTWAESAVLYHYAIEVSPDGTTWRTAVDRSTGARGGVQSNAVSEREVNYVRLRMVGVDDGHQADLMQVKVFGTYSPTTDVALGRSASATSGAQPANANDGKPATLWIAGDGNPHSWTVDLGAPHDLNTVRTSWESASAAYKFTVEASADKQTWTRIVDRSANTSTAQPYVDPVAATDVRYVRVNFLSADGWWAGLRSCEVLGVPSEDDQVTRDVAVGKPTYTNDPRAHGTSGNATDADAATFFRFLDYGTPYTYTVDLLGQHDLSAVEIAWQRFGTRNPFQVQVSMDHIAWSTVAQATAQPVSRTALSAKRIRFVRLVIPSTFDSYASAIKQFKVFGTRSPVRDLALGRPLRTANDTTNRWWTVDFPGLTQIENVQIVWKDAKLANAFTVEISSDGVVWVKGATSSGEPVARRGEPYQVRAGNVRFVRIVAPTTRTPSKDAVVTALRVTGRYTTDESVLELEQKRSFQYFWDMANTDPASGAYGLIAESTEKPTGSTSTSGTGFGLAALAVGVDRGWVPFADAYQRALGTLRTLLRLEHVRGVFFHYYSRTDGSVWHWPDTGKSEVGLIDTQLLLNGVIVAGEYFGGEVKALADEIYLRVDWDFFREPVSNHFHMSYFTDTQEFKYFWNWSAEGKVMYVLGAGSPTHPVDPSMFYSFHRQTGTYGEYPRLINTWFGSLFTYQFAETVVDFRNSQDGRGVDWWYNSVLATRTNRQHAIDEQERFRTFGPDSWGMTACGSPTGYNSALGAPPSGIDNRQHQNDGTLSPDGAVGAVPMDPVHATRAVNNFYYNHPRAWGAYGFKTALNLDVEPAWYAEEDLALDKGIAVMAIENNRSGLVWRMFMRNTHVLNGLAKLGVRYATDTTPLEVAIAEARIAHDRAVSAKGGGDAAVGRLRAAITAAEGALVDAGSPTASAPPPPTSARRWNRCDHRRGGHPPVGPDRVGGPPPPSTAGCPGSGAGSPRWTGAPPSAPPAAASAGASATRA</sequence>
<evidence type="ECO:0000313" key="3">
    <source>
        <dbReference type="EMBL" id="MFC7616173.1"/>
    </source>
</evidence>
<dbReference type="Pfam" id="PF00754">
    <property type="entry name" value="F5_F8_type_C"/>
    <property type="match status" value="2"/>
</dbReference>
<evidence type="ECO:0000259" key="2">
    <source>
        <dbReference type="PROSITE" id="PS50022"/>
    </source>
</evidence>
<dbReference type="PANTHER" id="PTHR46306">
    <property type="entry name" value="BTB/POZ DOMAIN-CONTAINING PROTEIN 9"/>
    <property type="match status" value="1"/>
</dbReference>
<reference evidence="4" key="1">
    <citation type="journal article" date="2019" name="Int. J. Syst. Evol. Microbiol.">
        <title>The Global Catalogue of Microorganisms (GCM) 10K type strain sequencing project: providing services to taxonomists for standard genome sequencing and annotation.</title>
        <authorList>
            <consortium name="The Broad Institute Genomics Platform"/>
            <consortium name="The Broad Institute Genome Sequencing Center for Infectious Disease"/>
            <person name="Wu L."/>
            <person name="Ma J."/>
        </authorList>
    </citation>
    <scope>NUCLEOTIDE SEQUENCE [LARGE SCALE GENOMIC DNA]</scope>
    <source>
        <strain evidence="4">JCM 17695</strain>
    </source>
</reference>
<feature type="region of interest" description="Disordered" evidence="1">
    <location>
        <begin position="1127"/>
        <end position="1205"/>
    </location>
</feature>
<feature type="domain" description="F5/8 type C" evidence="2">
    <location>
        <begin position="24"/>
        <end position="167"/>
    </location>
</feature>
<feature type="compositionally biased region" description="Low complexity" evidence="1">
    <location>
        <begin position="1193"/>
        <end position="1205"/>
    </location>
</feature>
<keyword evidence="4" id="KW-1185">Reference proteome</keyword>
<dbReference type="Proteomes" id="UP001596512">
    <property type="component" value="Unassembled WGS sequence"/>
</dbReference>
<organism evidence="3 4">
    <name type="scientific">Actinokineospora soli</name>
    <dbReference type="NCBI Taxonomy" id="1048753"/>
    <lineage>
        <taxon>Bacteria</taxon>
        <taxon>Bacillati</taxon>
        <taxon>Actinomycetota</taxon>
        <taxon>Actinomycetes</taxon>
        <taxon>Pseudonocardiales</taxon>
        <taxon>Pseudonocardiaceae</taxon>
        <taxon>Actinokineospora</taxon>
    </lineage>
</organism>
<dbReference type="InterPro" id="IPR008979">
    <property type="entry name" value="Galactose-bd-like_sf"/>
</dbReference>
<evidence type="ECO:0000256" key="1">
    <source>
        <dbReference type="SAM" id="MobiDB-lite"/>
    </source>
</evidence>
<comment type="caution">
    <text evidence="3">The sequence shown here is derived from an EMBL/GenBank/DDBJ whole genome shotgun (WGS) entry which is preliminary data.</text>
</comment>